<dbReference type="GO" id="GO:0016740">
    <property type="term" value="F:transferase activity"/>
    <property type="evidence" value="ECO:0007669"/>
    <property type="project" value="UniProtKB-KW"/>
</dbReference>
<dbReference type="Gene3D" id="3.40.50.12080">
    <property type="match status" value="2"/>
</dbReference>
<dbReference type="InterPro" id="IPR011004">
    <property type="entry name" value="Trimer_LpxA-like_sf"/>
</dbReference>
<evidence type="ECO:0000259" key="1">
    <source>
        <dbReference type="Pfam" id="PF18588"/>
    </source>
</evidence>
<reference evidence="2 3" key="1">
    <citation type="journal article" date="2010" name="PLoS ONE">
        <title>Complete genome sequence and comparative metabolic profiling of the prototypical enteroaggregative Escherichia coli strain 042.</title>
        <authorList>
            <person name="Chaudhuri R.R."/>
            <person name="Sebaihia M."/>
            <person name="Hobman J.L."/>
            <person name="Webber M.A."/>
            <person name="Leyton D.L."/>
            <person name="Goldberg M.D."/>
            <person name="Cunningham A.F."/>
            <person name="Scott-Tucker A."/>
            <person name="Ferguson P.R."/>
            <person name="Thomas C.M."/>
            <person name="Frankel G."/>
            <person name="Tang C.M."/>
            <person name="Dudley E.G."/>
            <person name="Roberts I.S."/>
            <person name="Rasko D.A."/>
            <person name="Pallen M.J."/>
            <person name="Parkhill J."/>
            <person name="Nataro J.P."/>
            <person name="Thomson N.R."/>
            <person name="Henderson I.R."/>
        </authorList>
    </citation>
    <scope>NUCLEOTIDE SEQUENCE [LARGE SCALE GENOMIC DNA]</scope>
    <source>
        <strain evidence="3">042 / EAEC</strain>
    </source>
</reference>
<protein>
    <submittedName>
        <fullName evidence="2">Capsule O-acetyl transferase</fullName>
    </submittedName>
</protein>
<dbReference type="Gene3D" id="2.160.10.10">
    <property type="entry name" value="Hexapeptide repeat proteins"/>
    <property type="match status" value="1"/>
</dbReference>
<dbReference type="PANTHER" id="PTHR23416">
    <property type="entry name" value="SIALIC ACID SYNTHASE-RELATED"/>
    <property type="match status" value="1"/>
</dbReference>
<accession>D3GUU6</accession>
<sequence>MDDDTLSKIDLFIYQHVSSTFDPFFCTDHICSKLRSDCIRISIPNFWLSAYFPQHSQNPVIRPNRKYSISPSGIFPYGDKNINSLLLANIRTENIIKIVSDPDFYDEKTITDNLTKTFNDLNQREKLNKVDIPSVPYLKNAIYSNYMSVTVNHPTNDYFLWLTNSILDCLGINKKRNIDIYPFSKNHIHVPLYPSVIKHLNLNFIKTDHCYSFYNESINFEEYVKRYIDHATGYDIYGKDSIGIEKINKISTGDIKLLQCSKSESKIKELYSLFHKYKDFKVNKNTIIYGNKIEYVSDGTYQSVSGLMLKFSGVNNMVVIEDGATFKDSTILLNSGGYVHLGNSKYNNLSILNNNIGGKVCIGNSCIIDKQLDIYLNGDNCCKIGDGCVIGSDVKICCQDEHSLLDSNGYLLNPGQPINIGDRVWIGSRVMLLKGTHISDECYVSAGCIVENKFFTSNQIISGAPANIISSGVTWAMSSPENYRCK</sequence>
<dbReference type="SUPFAM" id="SSF51161">
    <property type="entry name" value="Trimeric LpxA-like enzymes"/>
    <property type="match status" value="1"/>
</dbReference>
<dbReference type="EMBL" id="FN554766">
    <property type="protein sequence ID" value="CBG36065.1"/>
    <property type="molecule type" value="Genomic_DNA"/>
</dbReference>
<feature type="domain" description="Polysaccharide biosynthesis enzyme WcbI" evidence="1">
    <location>
        <begin position="4"/>
        <end position="174"/>
    </location>
</feature>
<evidence type="ECO:0000313" key="2">
    <source>
        <dbReference type="EMBL" id="CBG36065.1"/>
    </source>
</evidence>
<dbReference type="HOGENOM" id="CLU_581075_0_0_6"/>
<dbReference type="InterPro" id="IPR041307">
    <property type="entry name" value="WcbI"/>
</dbReference>
<keyword evidence="2" id="KW-0808">Transferase</keyword>
<dbReference type="InterPro" id="IPR051159">
    <property type="entry name" value="Hexapeptide_acetyltransf"/>
</dbReference>
<dbReference type="Proteomes" id="UP000001407">
    <property type="component" value="Chromosome"/>
</dbReference>
<dbReference type="AlphaFoldDB" id="D3GUU6"/>
<dbReference type="KEGG" id="elo:EC042_3236"/>
<proteinExistence type="predicted"/>
<name>D3GUU6_ECO44</name>
<evidence type="ECO:0000313" key="3">
    <source>
        <dbReference type="Proteomes" id="UP000001407"/>
    </source>
</evidence>
<dbReference type="Pfam" id="PF18588">
    <property type="entry name" value="WcbI"/>
    <property type="match status" value="1"/>
</dbReference>
<organism evidence="2 3">
    <name type="scientific">Escherichia coli O44:H18 (strain 042 / EAEC)</name>
    <dbReference type="NCBI Taxonomy" id="216592"/>
    <lineage>
        <taxon>Bacteria</taxon>
        <taxon>Pseudomonadati</taxon>
        <taxon>Pseudomonadota</taxon>
        <taxon>Gammaproteobacteria</taxon>
        <taxon>Enterobacterales</taxon>
        <taxon>Enterobacteriaceae</taxon>
        <taxon>Escherichia</taxon>
    </lineage>
</organism>
<dbReference type="PATRIC" id="fig|216592.3.peg.3369"/>
<gene>
    <name evidence="2" type="ordered locus">EC042_3236</name>
</gene>